<keyword evidence="4 7" id="KW-0378">Hydrolase</keyword>
<comment type="caution">
    <text evidence="8">The sequence shown here is derived from an EMBL/GenBank/DDBJ whole genome shotgun (WGS) entry which is preliminary data.</text>
</comment>
<dbReference type="AlphaFoldDB" id="A0A0W7WMI4"/>
<feature type="active site" description="Charge relay system" evidence="6">
    <location>
        <position position="105"/>
    </location>
</feature>
<keyword evidence="5 7" id="KW-0720">Serine protease</keyword>
<reference evidence="8 9" key="1">
    <citation type="submission" date="2015-12" db="EMBL/GenBank/DDBJ databases">
        <authorList>
            <person name="Shamseldin A."/>
            <person name="Moawad H."/>
            <person name="Abd El-Rahim W.M."/>
            <person name="Sadowsky M.J."/>
        </authorList>
    </citation>
    <scope>NUCLEOTIDE SEQUENCE [LARGE SCALE GENOMIC DNA]</scope>
    <source>
        <strain evidence="8 9">SJ5A-1</strain>
    </source>
</reference>
<evidence type="ECO:0000256" key="7">
    <source>
        <dbReference type="RuleBase" id="RU004296"/>
    </source>
</evidence>
<dbReference type="EMBL" id="LPXO01000002">
    <property type="protein sequence ID" value="KUF11720.1"/>
    <property type="molecule type" value="Genomic_DNA"/>
</dbReference>
<keyword evidence="3 7" id="KW-0732">Signal</keyword>
<dbReference type="SUPFAM" id="SSF50494">
    <property type="entry name" value="Trypsin-like serine proteases"/>
    <property type="match status" value="1"/>
</dbReference>
<evidence type="ECO:0000256" key="6">
    <source>
        <dbReference type="PIRSR" id="PIRSR608256-1"/>
    </source>
</evidence>
<evidence type="ECO:0000256" key="1">
    <source>
        <dbReference type="ARBA" id="ARBA00008764"/>
    </source>
</evidence>
<keyword evidence="2 7" id="KW-0645">Protease</keyword>
<dbReference type="InterPro" id="IPR009003">
    <property type="entry name" value="Peptidase_S1_PA"/>
</dbReference>
<dbReference type="InterPro" id="IPR008256">
    <property type="entry name" value="Peptidase_S1B"/>
</dbReference>
<dbReference type="PANTHER" id="PTHR36234:SF5">
    <property type="entry name" value="LYSYL ENDOPEPTIDASE"/>
    <property type="match status" value="1"/>
</dbReference>
<dbReference type="PRINTS" id="PR00839">
    <property type="entry name" value="V8PROTEASE"/>
</dbReference>
<keyword evidence="9" id="KW-1185">Reference proteome</keyword>
<accession>A0A0W7WMI4</accession>
<sequence length="463" mass="49054">MSRFLSFCLATCLAGAGAAQQVEFDPADFGQIVLAPRQSAGAGGLVLEQAFGDYQNEPILTYGETSLPRQLGRPVGRLDMLYASGKTGVCTAFIVDENHILTNFHCVPGLDGGGVQAAQFVAGYVDGAHGRGAETFQVSVQPVESSQPLDYAVLRVFGDPASRFGTVEIAADAPANGEVLWIIGHPQGQAQHISREGCAADDPAVSPQGKLVHSCDTLGGNSGSPVFRVTDRKVIGLHHAGDNRTGYNFAIPMAAILAESRVLKAAAPVDPAPAGQCDMLWQAAEAHGCEGFRAFIETCADHPLAAIGQKQARTLCAAQEAEALSALQDAAVELSMQLLEAREAAELHLLDLQTYREVARLALDEASADGAREIWQGYLRFLEGPLAQREAAFAGLQDADLAQVALETEVWELTDPAAGPAILARMQDNVAAADKVAFETRGLARIAKDKLDRAEADTWAWPD</sequence>
<dbReference type="PROSITE" id="PS00673">
    <property type="entry name" value="V8_SER"/>
    <property type="match status" value="1"/>
</dbReference>
<proteinExistence type="inferred from homology"/>
<dbReference type="InterPro" id="IPR000126">
    <property type="entry name" value="V8_ser_AS"/>
</dbReference>
<gene>
    <name evidence="8" type="ORF">AVJ23_03805</name>
</gene>
<dbReference type="Proteomes" id="UP000054396">
    <property type="component" value="Unassembled WGS sequence"/>
</dbReference>
<dbReference type="OrthoDB" id="9797030at2"/>
<dbReference type="EC" id="3.4.21.-" evidence="7"/>
<dbReference type="PANTHER" id="PTHR36234">
    <property type="entry name" value="LYSYL ENDOPEPTIDASE"/>
    <property type="match status" value="1"/>
</dbReference>
<dbReference type="InterPro" id="IPR043504">
    <property type="entry name" value="Peptidase_S1_PA_chymotrypsin"/>
</dbReference>
<organism evidence="8 9">
    <name type="scientific">Pseudoponticoccus marisrubri</name>
    <dbReference type="NCBI Taxonomy" id="1685382"/>
    <lineage>
        <taxon>Bacteria</taxon>
        <taxon>Pseudomonadati</taxon>
        <taxon>Pseudomonadota</taxon>
        <taxon>Alphaproteobacteria</taxon>
        <taxon>Rhodobacterales</taxon>
        <taxon>Roseobacteraceae</taxon>
        <taxon>Pseudoponticoccus</taxon>
    </lineage>
</organism>
<dbReference type="RefSeq" id="WP_058860839.1">
    <property type="nucleotide sequence ID" value="NZ_LPXO01000002.1"/>
</dbReference>
<comment type="similarity">
    <text evidence="1 7">Belongs to the peptidase S1B family.</text>
</comment>
<dbReference type="Gene3D" id="2.40.10.10">
    <property type="entry name" value="Trypsin-like serine proteases"/>
    <property type="match status" value="2"/>
</dbReference>
<dbReference type="GO" id="GO:0006508">
    <property type="term" value="P:proteolysis"/>
    <property type="evidence" value="ECO:0007669"/>
    <property type="project" value="UniProtKB-KW"/>
</dbReference>
<evidence type="ECO:0000313" key="9">
    <source>
        <dbReference type="Proteomes" id="UP000054396"/>
    </source>
</evidence>
<evidence type="ECO:0000313" key="8">
    <source>
        <dbReference type="EMBL" id="KUF11720.1"/>
    </source>
</evidence>
<feature type="chain" id="PRO_5006987800" description="Serine protease" evidence="7">
    <location>
        <begin position="19"/>
        <end position="463"/>
    </location>
</feature>
<evidence type="ECO:0000256" key="3">
    <source>
        <dbReference type="ARBA" id="ARBA00022729"/>
    </source>
</evidence>
<feature type="active site" description="Charge relay system" evidence="6">
    <location>
        <position position="150"/>
    </location>
</feature>
<protein>
    <recommendedName>
        <fullName evidence="7">Serine protease</fullName>
        <ecNumber evidence="7">3.4.21.-</ecNumber>
    </recommendedName>
</protein>
<evidence type="ECO:0000256" key="4">
    <source>
        <dbReference type="ARBA" id="ARBA00022801"/>
    </source>
</evidence>
<name>A0A0W7WMI4_9RHOB</name>
<evidence type="ECO:0000256" key="2">
    <source>
        <dbReference type="ARBA" id="ARBA00022670"/>
    </source>
</evidence>
<evidence type="ECO:0000256" key="5">
    <source>
        <dbReference type="ARBA" id="ARBA00022825"/>
    </source>
</evidence>
<dbReference type="GO" id="GO:0008236">
    <property type="term" value="F:serine-type peptidase activity"/>
    <property type="evidence" value="ECO:0007669"/>
    <property type="project" value="UniProtKB-KW"/>
</dbReference>
<dbReference type="Pfam" id="PF13365">
    <property type="entry name" value="Trypsin_2"/>
    <property type="match status" value="1"/>
</dbReference>
<feature type="active site" description="Charge relay system" evidence="6">
    <location>
        <position position="222"/>
    </location>
</feature>
<feature type="signal peptide" evidence="7">
    <location>
        <begin position="1"/>
        <end position="18"/>
    </location>
</feature>
<dbReference type="STRING" id="1685382.AVJ23_03805"/>